<sequence length="455" mass="50287">MPPNSVLDFFENQSHQVSIQEYGPTIHNHLLELELSNESSLPSPVQEFSGLRMCCVNSLFDVVNRVGWRSSTFSLAVHLLDSYSSKTSIDRPHYRMVAFCCLWIASKYNENKPKGKLADALLKRAGYSPDEKPLFLSTESKILNTLGWNLSYPTMDSFLDLFLNTAEPNNVERRYGALFLCELSHFCPEIYLQFAGSSIATSAILVTNVAMLNLRHKHICQHRFGELDTLLLKSVISMPSAVRYKYLENQSTAPQLYSSTATVIRNLVDLAASFVKEQRQLDLHNHGLKLLQTSSSPSQDLRVYTTLPISPIASPTRHLGSPATTPTRSLASSSATSSSGRHGRSHSAASMLSRSLDASIPTPGSTPTATTFVYAKPSNSSTSLPDSSGANDKISQHFATPQIFTPVQLAPPGFLFSYRLPSYSGHLLCHYSQQQPMTASTSDEDMGKTLKKRRL</sequence>
<comment type="similarity">
    <text evidence="1">Belongs to the cyclin family.</text>
</comment>
<dbReference type="PANTHER" id="PTHR10177">
    <property type="entry name" value="CYCLINS"/>
    <property type="match status" value="1"/>
</dbReference>
<keyword evidence="5" id="KW-1185">Reference proteome</keyword>
<feature type="compositionally biased region" description="Low complexity" evidence="2">
    <location>
        <begin position="378"/>
        <end position="388"/>
    </location>
</feature>
<protein>
    <submittedName>
        <fullName evidence="4">DEKNAAC103652</fullName>
    </submittedName>
</protein>
<evidence type="ECO:0000256" key="2">
    <source>
        <dbReference type="SAM" id="MobiDB-lite"/>
    </source>
</evidence>
<dbReference type="InterPro" id="IPR006671">
    <property type="entry name" value="Cyclin_N"/>
</dbReference>
<dbReference type="SUPFAM" id="SSF47954">
    <property type="entry name" value="Cyclin-like"/>
    <property type="match status" value="2"/>
</dbReference>
<evidence type="ECO:0000259" key="3">
    <source>
        <dbReference type="SMART" id="SM00385"/>
    </source>
</evidence>
<reference evidence="4 5" key="1">
    <citation type="submission" date="2018-12" db="EMBL/GenBank/DDBJ databases">
        <authorList>
            <person name="Tiukova I."/>
            <person name="Dainat J."/>
        </authorList>
    </citation>
    <scope>NUCLEOTIDE SEQUENCE [LARGE SCALE GENOMIC DNA]</scope>
</reference>
<evidence type="ECO:0000256" key="1">
    <source>
        <dbReference type="RuleBase" id="RU000383"/>
    </source>
</evidence>
<dbReference type="OrthoDB" id="5590282at2759"/>
<dbReference type="GO" id="GO:0016538">
    <property type="term" value="F:cyclin-dependent protein serine/threonine kinase regulator activity"/>
    <property type="evidence" value="ECO:0007669"/>
    <property type="project" value="UniProtKB-ARBA"/>
</dbReference>
<dbReference type="Proteomes" id="UP000290900">
    <property type="component" value="Unassembled WGS sequence"/>
</dbReference>
<evidence type="ECO:0000313" key="4">
    <source>
        <dbReference type="EMBL" id="VEU22667.1"/>
    </source>
</evidence>
<dbReference type="STRING" id="13370.A0A448YP69"/>
<feature type="region of interest" description="Disordered" evidence="2">
    <location>
        <begin position="435"/>
        <end position="455"/>
    </location>
</feature>
<dbReference type="InterPro" id="IPR039361">
    <property type="entry name" value="Cyclin"/>
</dbReference>
<dbReference type="InterPro" id="IPR036915">
    <property type="entry name" value="Cyclin-like_sf"/>
</dbReference>
<dbReference type="InterPro" id="IPR013763">
    <property type="entry name" value="Cyclin-like_dom"/>
</dbReference>
<dbReference type="InParanoid" id="A0A448YP69"/>
<accession>A0A448YP69</accession>
<organism evidence="4 5">
    <name type="scientific">Brettanomyces naardenensis</name>
    <name type="common">Yeast</name>
    <dbReference type="NCBI Taxonomy" id="13370"/>
    <lineage>
        <taxon>Eukaryota</taxon>
        <taxon>Fungi</taxon>
        <taxon>Dikarya</taxon>
        <taxon>Ascomycota</taxon>
        <taxon>Saccharomycotina</taxon>
        <taxon>Pichiomycetes</taxon>
        <taxon>Pichiales</taxon>
        <taxon>Pichiaceae</taxon>
        <taxon>Brettanomyces</taxon>
    </lineage>
</organism>
<name>A0A448YP69_BRENA</name>
<feature type="compositionally biased region" description="Polar residues" evidence="2">
    <location>
        <begin position="362"/>
        <end position="371"/>
    </location>
</feature>
<feature type="compositionally biased region" description="Low complexity" evidence="2">
    <location>
        <begin position="321"/>
        <end position="350"/>
    </location>
</feature>
<dbReference type="SMART" id="SM00385">
    <property type="entry name" value="CYCLIN"/>
    <property type="match status" value="1"/>
</dbReference>
<evidence type="ECO:0000313" key="5">
    <source>
        <dbReference type="Proteomes" id="UP000290900"/>
    </source>
</evidence>
<dbReference type="Pfam" id="PF00134">
    <property type="entry name" value="Cyclin_N"/>
    <property type="match status" value="1"/>
</dbReference>
<feature type="domain" description="Cyclin-like" evidence="3">
    <location>
        <begin position="57"/>
        <end position="144"/>
    </location>
</feature>
<dbReference type="EMBL" id="CAACVR010000023">
    <property type="protein sequence ID" value="VEU22667.1"/>
    <property type="molecule type" value="Genomic_DNA"/>
</dbReference>
<dbReference type="AlphaFoldDB" id="A0A448YP69"/>
<dbReference type="Gene3D" id="1.10.472.10">
    <property type="entry name" value="Cyclin-like"/>
    <property type="match status" value="2"/>
</dbReference>
<gene>
    <name evidence="4" type="ORF">BRENAR_LOCUS3398</name>
</gene>
<keyword evidence="1" id="KW-0195">Cyclin</keyword>
<feature type="region of interest" description="Disordered" evidence="2">
    <location>
        <begin position="314"/>
        <end position="393"/>
    </location>
</feature>
<proteinExistence type="inferred from homology"/>